<evidence type="ECO:0000313" key="1">
    <source>
        <dbReference type="EMBL" id="HIZ91809.1"/>
    </source>
</evidence>
<dbReference type="Gene3D" id="3.90.550.10">
    <property type="entry name" value="Spore Coat Polysaccharide Biosynthesis Protein SpsA, Chain A"/>
    <property type="match status" value="1"/>
</dbReference>
<comment type="caution">
    <text evidence="1">The sequence shown here is derived from an EMBL/GenBank/DDBJ whole genome shotgun (WGS) entry which is preliminary data.</text>
</comment>
<accession>A0A9D2GYY8</accession>
<reference evidence="1" key="2">
    <citation type="submission" date="2021-04" db="EMBL/GenBank/DDBJ databases">
        <authorList>
            <person name="Gilroy R."/>
        </authorList>
    </citation>
    <scope>NUCLEOTIDE SEQUENCE</scope>
    <source>
        <strain evidence="1">CHK118-2852</strain>
    </source>
</reference>
<protein>
    <submittedName>
        <fullName evidence="1">Glycosyl transferase family 2</fullName>
    </submittedName>
</protein>
<proteinExistence type="predicted"/>
<sequence>MKLLAVVVLYYPDETVLANIRTYLSGVDCLLLWDNTPGDSIDKERQRSLQTLEKSVYMSNGSNAGIGAALNGAVDYARQHGFTHLVTFDQDSSFASDDFLCYLEAVRNYGRDVRAIFSTNYFIKSQQAPLYPVEDAVVEVPSAMTSGSLYPLSLFDELGGFMSDLFVWGIDCEFCWRAARYQIPTLCFKNILLQHDLGYQKRKRRLLGKEVFPNEYPPARTYYNVRNGIVLHRLYPEFINLRAHLRYHLYKRVVFVLLYEDRKMAKLRALWLGWLDGHRGKLGVRKDL</sequence>
<dbReference type="GO" id="GO:0016740">
    <property type="term" value="F:transferase activity"/>
    <property type="evidence" value="ECO:0007669"/>
    <property type="project" value="UniProtKB-KW"/>
</dbReference>
<organism evidence="1 2">
    <name type="scientific">Candidatus Bacteroides merdavium</name>
    <dbReference type="NCBI Taxonomy" id="2838472"/>
    <lineage>
        <taxon>Bacteria</taxon>
        <taxon>Pseudomonadati</taxon>
        <taxon>Bacteroidota</taxon>
        <taxon>Bacteroidia</taxon>
        <taxon>Bacteroidales</taxon>
        <taxon>Bacteroidaceae</taxon>
        <taxon>Bacteroides</taxon>
    </lineage>
</organism>
<gene>
    <name evidence="1" type="ORF">H9807_06820</name>
</gene>
<dbReference type="EMBL" id="DXAV01000056">
    <property type="protein sequence ID" value="HIZ91809.1"/>
    <property type="molecule type" value="Genomic_DNA"/>
</dbReference>
<dbReference type="AlphaFoldDB" id="A0A9D2GYY8"/>
<dbReference type="InterPro" id="IPR029044">
    <property type="entry name" value="Nucleotide-diphossugar_trans"/>
</dbReference>
<name>A0A9D2GYY8_9BACE</name>
<evidence type="ECO:0000313" key="2">
    <source>
        <dbReference type="Proteomes" id="UP000824108"/>
    </source>
</evidence>
<dbReference type="Proteomes" id="UP000824108">
    <property type="component" value="Unassembled WGS sequence"/>
</dbReference>
<dbReference type="SUPFAM" id="SSF53448">
    <property type="entry name" value="Nucleotide-diphospho-sugar transferases"/>
    <property type="match status" value="1"/>
</dbReference>
<reference evidence="1" key="1">
    <citation type="journal article" date="2021" name="PeerJ">
        <title>Extensive microbial diversity within the chicken gut microbiome revealed by metagenomics and culture.</title>
        <authorList>
            <person name="Gilroy R."/>
            <person name="Ravi A."/>
            <person name="Getino M."/>
            <person name="Pursley I."/>
            <person name="Horton D.L."/>
            <person name="Alikhan N.F."/>
            <person name="Baker D."/>
            <person name="Gharbi K."/>
            <person name="Hall N."/>
            <person name="Watson M."/>
            <person name="Adriaenssens E.M."/>
            <person name="Foster-Nyarko E."/>
            <person name="Jarju S."/>
            <person name="Secka A."/>
            <person name="Antonio M."/>
            <person name="Oren A."/>
            <person name="Chaudhuri R.R."/>
            <person name="La Ragione R."/>
            <person name="Hildebrand F."/>
            <person name="Pallen M.J."/>
        </authorList>
    </citation>
    <scope>NUCLEOTIDE SEQUENCE</scope>
    <source>
        <strain evidence="1">CHK118-2852</strain>
    </source>
</reference>
<keyword evidence="1" id="KW-0808">Transferase</keyword>